<feature type="domain" description="Signal transduction histidine kinase internal region" evidence="3">
    <location>
        <begin position="379"/>
        <end position="459"/>
    </location>
</feature>
<dbReference type="PANTHER" id="PTHR34220">
    <property type="entry name" value="SENSOR HISTIDINE KINASE YPDA"/>
    <property type="match status" value="1"/>
</dbReference>
<dbReference type="Pfam" id="PF02518">
    <property type="entry name" value="HATPase_c"/>
    <property type="match status" value="1"/>
</dbReference>
<dbReference type="GO" id="GO:0016020">
    <property type="term" value="C:membrane"/>
    <property type="evidence" value="ECO:0007669"/>
    <property type="project" value="InterPro"/>
</dbReference>
<feature type="domain" description="Histidine kinase/HSP90-like ATPase" evidence="2">
    <location>
        <begin position="475"/>
        <end position="579"/>
    </location>
</feature>
<keyword evidence="1" id="KW-0472">Membrane</keyword>
<name>A0A1E3AUY9_9FIRM</name>
<dbReference type="RefSeq" id="WP_069157150.1">
    <property type="nucleotide sequence ID" value="NZ_DBFYTC010000073.1"/>
</dbReference>
<dbReference type="SUPFAM" id="SSF55874">
    <property type="entry name" value="ATPase domain of HSP90 chaperone/DNA topoisomerase II/histidine kinase"/>
    <property type="match status" value="1"/>
</dbReference>
<feature type="transmembrane region" description="Helical" evidence="1">
    <location>
        <begin position="20"/>
        <end position="45"/>
    </location>
</feature>
<reference evidence="4 5" key="1">
    <citation type="submission" date="2016-07" db="EMBL/GenBank/DDBJ databases">
        <title>Characterization of isolates of Eisenbergiella tayi derived from blood cultures, using whole genome sequencing.</title>
        <authorList>
            <person name="Burdz T."/>
            <person name="Wiebe D."/>
            <person name="Huynh C."/>
            <person name="Bernard K."/>
        </authorList>
    </citation>
    <scope>NUCLEOTIDE SEQUENCE [LARGE SCALE GENOMIC DNA]</scope>
    <source>
        <strain evidence="4 5">NML 120489</strain>
    </source>
</reference>
<proteinExistence type="predicted"/>
<evidence type="ECO:0000259" key="3">
    <source>
        <dbReference type="Pfam" id="PF06580"/>
    </source>
</evidence>
<evidence type="ECO:0000259" key="2">
    <source>
        <dbReference type="Pfam" id="PF02518"/>
    </source>
</evidence>
<dbReference type="AlphaFoldDB" id="A0A1E3AUY9"/>
<gene>
    <name evidence="4" type="ORF">BEH84_02621</name>
</gene>
<dbReference type="Pfam" id="PF06580">
    <property type="entry name" value="His_kinase"/>
    <property type="match status" value="1"/>
</dbReference>
<evidence type="ECO:0000313" key="5">
    <source>
        <dbReference type="Proteomes" id="UP000095003"/>
    </source>
</evidence>
<dbReference type="GeneID" id="93304042"/>
<organism evidence="4 5">
    <name type="scientific">Eisenbergiella tayi</name>
    <dbReference type="NCBI Taxonomy" id="1432052"/>
    <lineage>
        <taxon>Bacteria</taxon>
        <taxon>Bacillati</taxon>
        <taxon>Bacillota</taxon>
        <taxon>Clostridia</taxon>
        <taxon>Lachnospirales</taxon>
        <taxon>Lachnospiraceae</taxon>
        <taxon>Eisenbergiella</taxon>
    </lineage>
</organism>
<dbReference type="PANTHER" id="PTHR34220:SF7">
    <property type="entry name" value="SENSOR HISTIDINE KINASE YPDA"/>
    <property type="match status" value="1"/>
</dbReference>
<keyword evidence="1" id="KW-0812">Transmembrane</keyword>
<dbReference type="InterPro" id="IPR036890">
    <property type="entry name" value="HATPase_C_sf"/>
</dbReference>
<evidence type="ECO:0000313" key="4">
    <source>
        <dbReference type="EMBL" id="ODM12006.1"/>
    </source>
</evidence>
<feature type="transmembrane region" description="Helical" evidence="1">
    <location>
        <begin position="295"/>
        <end position="317"/>
    </location>
</feature>
<accession>A0A1E3AUY9</accession>
<dbReference type="InterPro" id="IPR050640">
    <property type="entry name" value="Bact_2-comp_sensor_kinase"/>
</dbReference>
<dbReference type="EMBL" id="MCGI01000002">
    <property type="protein sequence ID" value="ODM12006.1"/>
    <property type="molecule type" value="Genomic_DNA"/>
</dbReference>
<dbReference type="InterPro" id="IPR003594">
    <property type="entry name" value="HATPase_dom"/>
</dbReference>
<evidence type="ECO:0000256" key="1">
    <source>
        <dbReference type="SAM" id="Phobius"/>
    </source>
</evidence>
<dbReference type="GO" id="GO:0000155">
    <property type="term" value="F:phosphorelay sensor kinase activity"/>
    <property type="evidence" value="ECO:0007669"/>
    <property type="project" value="InterPro"/>
</dbReference>
<dbReference type="Proteomes" id="UP000095003">
    <property type="component" value="Unassembled WGS sequence"/>
</dbReference>
<keyword evidence="1" id="KW-1133">Transmembrane helix</keyword>
<dbReference type="Gene3D" id="3.30.565.10">
    <property type="entry name" value="Histidine kinase-like ATPase, C-terminal domain"/>
    <property type="match status" value="1"/>
</dbReference>
<comment type="caution">
    <text evidence="4">The sequence shown here is derived from an EMBL/GenBank/DDBJ whole genome shotgun (WGS) entry which is preliminary data.</text>
</comment>
<sequence>MKENSLFKFIKLYRWRSIFFRYLFSFFLIILAIFIPYNIFIWTYYNYVLEKEITDQSTTVTLKSKEIFDLLTSEFFADYRLASNSSSVQSYLTSASPSEEVLFNCKDMLTSMTSDSDIIEEAFLYDLKNGMVLSSRTGRTSEPDGYNWTYTYASTKLSFMMFPRKVHSQDFNTLYICSEITDSHNSPIGVFCASLDYTNFVDIVKRSFEEEPDRIFIVSDIGLILYSDSPDLINTIMFEHGDLYAAFNSAKQVEGNSIFYDDTIISVAKSTVSHLLLMSYNNRSNFIKDFTNLKILLLLGGISIFVLSFFLSLFISLRQYHSVAVIMDSLNDPDKLAMNKNERLSEFFYISHTIADISHENSHISSELDEKVAALKKYQIAALQAQINPHFLFNTLQLINLSIMKEVKKDIAATRLISLLSNLLHYSYDTEHYTVTVQQEIDNALKYLEIQQVRYKDHLRIISDISDECTSFETVKLILQPFIENSIIHGLKGKTEEWLIVFRCYLRNDSVVYEISDNGCGIPPAQLDRLNTSIESLCSDTPGSIGILNIAQRLRLIFGSQCSLRLESASRAGTTVILEHKALNDLSSYLEGTTSEKK</sequence>
<keyword evidence="4" id="KW-0808">Transferase</keyword>
<protein>
    <submittedName>
        <fullName evidence="4">Putative sensor-like histidine kinase</fullName>
        <ecNumber evidence="4">2.7.13.3</ecNumber>
    </submittedName>
</protein>
<dbReference type="PATRIC" id="fig|1432052.3.peg.2896"/>
<dbReference type="InterPro" id="IPR010559">
    <property type="entry name" value="Sig_transdc_His_kin_internal"/>
</dbReference>
<dbReference type="EC" id="2.7.13.3" evidence="4"/>
<keyword evidence="4" id="KW-0418">Kinase</keyword>